<dbReference type="PIRSF" id="PIRSF000178">
    <property type="entry name" value="SDH_cyt_b560"/>
    <property type="match status" value="1"/>
</dbReference>
<keyword evidence="6 13" id="KW-0812">Transmembrane</keyword>
<dbReference type="PANTHER" id="PTHR10978:SF5">
    <property type="entry name" value="SUCCINATE DEHYDROGENASE CYTOCHROME B560 SUBUNIT, MITOCHONDRIAL"/>
    <property type="match status" value="1"/>
</dbReference>
<comment type="function">
    <text evidence="1">Membrane-anchoring subunit of succinate dehydrogenase (SDH).</text>
</comment>
<evidence type="ECO:0000313" key="14">
    <source>
        <dbReference type="EMBL" id="SMG61637.1"/>
    </source>
</evidence>
<name>A0A1X7M7F7_9BURK</name>
<keyword evidence="15" id="KW-1185">Reference proteome</keyword>
<evidence type="ECO:0000256" key="13">
    <source>
        <dbReference type="SAM" id="Phobius"/>
    </source>
</evidence>
<dbReference type="GO" id="GO:0046872">
    <property type="term" value="F:metal ion binding"/>
    <property type="evidence" value="ECO:0007669"/>
    <property type="project" value="UniProtKB-KW"/>
</dbReference>
<dbReference type="OrthoDB" id="9799441at2"/>
<comment type="subcellular location">
    <subcellularLocation>
        <location evidence="2">Membrane</location>
    </subcellularLocation>
</comment>
<sequence>MAEAVKKPRPEFRNIGIGQILTAYRLPLAGRVSILHRVSGALLFVFLPFLLYLFDQSLTSELSFDVFKGFLSNIIVKLITLVLAWAFLFHFCAGIRHLVMDTNHDAVSKEKGKSTSVVVIVVSSLLTIAFAAKLFGAF</sequence>
<dbReference type="Pfam" id="PF01127">
    <property type="entry name" value="Sdh_cyt"/>
    <property type="match status" value="1"/>
</dbReference>
<reference evidence="15" key="1">
    <citation type="submission" date="2017-04" db="EMBL/GenBank/DDBJ databases">
        <authorList>
            <person name="Varghese N."/>
            <person name="Submissions S."/>
        </authorList>
    </citation>
    <scope>NUCLEOTIDE SEQUENCE [LARGE SCALE GENOMIC DNA]</scope>
    <source>
        <strain evidence="15">LMG 29540</strain>
    </source>
</reference>
<evidence type="ECO:0000256" key="12">
    <source>
        <dbReference type="PIRSR" id="PIRSR000178-1"/>
    </source>
</evidence>
<dbReference type="RefSeq" id="WP_085489990.1">
    <property type="nucleotide sequence ID" value="NZ_FXAT01000025.1"/>
</dbReference>
<evidence type="ECO:0000313" key="15">
    <source>
        <dbReference type="Proteomes" id="UP000193228"/>
    </source>
</evidence>
<dbReference type="STRING" id="1515439.SAMN06265784_1256"/>
<dbReference type="PANTHER" id="PTHR10978">
    <property type="entry name" value="SUCCINATE DEHYDROGENASE CYTOCHROME B560 SUBUNIT"/>
    <property type="match status" value="1"/>
</dbReference>
<feature type="transmembrane region" description="Helical" evidence="13">
    <location>
        <begin position="34"/>
        <end position="54"/>
    </location>
</feature>
<keyword evidence="7 12" id="KW-0479">Metal-binding</keyword>
<dbReference type="InterPro" id="IPR034804">
    <property type="entry name" value="SQR/QFR_C/D"/>
</dbReference>
<dbReference type="NCBIfam" id="TIGR02970">
    <property type="entry name" value="succ_dehyd_cytB"/>
    <property type="match status" value="1"/>
</dbReference>
<comment type="similarity">
    <text evidence="3">Belongs to the cytochrome b560 family.</text>
</comment>
<evidence type="ECO:0000256" key="8">
    <source>
        <dbReference type="ARBA" id="ARBA00022989"/>
    </source>
</evidence>
<evidence type="ECO:0000256" key="9">
    <source>
        <dbReference type="ARBA" id="ARBA00023004"/>
    </source>
</evidence>
<comment type="cofactor">
    <cofactor evidence="12">
        <name>heme</name>
        <dbReference type="ChEBI" id="CHEBI:30413"/>
    </cofactor>
    <text evidence="12">The heme is bound between the two transmembrane subunits.</text>
</comment>
<dbReference type="GO" id="GO:0009055">
    <property type="term" value="F:electron transfer activity"/>
    <property type="evidence" value="ECO:0007669"/>
    <property type="project" value="InterPro"/>
</dbReference>
<dbReference type="EMBL" id="FXAT01000025">
    <property type="protein sequence ID" value="SMG61637.1"/>
    <property type="molecule type" value="Genomic_DNA"/>
</dbReference>
<evidence type="ECO:0000256" key="5">
    <source>
        <dbReference type="ARBA" id="ARBA00022617"/>
    </source>
</evidence>
<dbReference type="GO" id="GO:0005886">
    <property type="term" value="C:plasma membrane"/>
    <property type="evidence" value="ECO:0007669"/>
    <property type="project" value="TreeGrafter"/>
</dbReference>
<dbReference type="SUPFAM" id="SSF81343">
    <property type="entry name" value="Fumarate reductase respiratory complex transmembrane subunits"/>
    <property type="match status" value="1"/>
</dbReference>
<evidence type="ECO:0000256" key="6">
    <source>
        <dbReference type="ARBA" id="ARBA00022692"/>
    </source>
</evidence>
<accession>A0A1X7M7F7</accession>
<protein>
    <recommendedName>
        <fullName evidence="4">Succinate dehydrogenase cytochrome b556 subunit</fullName>
    </recommendedName>
</protein>
<evidence type="ECO:0000256" key="1">
    <source>
        <dbReference type="ARBA" id="ARBA00004050"/>
    </source>
</evidence>
<dbReference type="InterPro" id="IPR000701">
    <property type="entry name" value="SuccDH_FuR_B_TM-su"/>
</dbReference>
<evidence type="ECO:0000256" key="11">
    <source>
        <dbReference type="ARBA" id="ARBA00025912"/>
    </source>
</evidence>
<evidence type="ECO:0000256" key="7">
    <source>
        <dbReference type="ARBA" id="ARBA00022723"/>
    </source>
</evidence>
<feature type="binding site" description="axial binding residue" evidence="12">
    <location>
        <position position="90"/>
    </location>
    <ligand>
        <name>heme</name>
        <dbReference type="ChEBI" id="CHEBI:30413"/>
        <note>ligand shared with second transmembrane subunit</note>
    </ligand>
    <ligandPart>
        <name>Fe</name>
        <dbReference type="ChEBI" id="CHEBI:18248"/>
    </ligandPart>
</feature>
<dbReference type="Gene3D" id="1.20.1300.10">
    <property type="entry name" value="Fumarate reductase/succinate dehydrogenase, transmembrane subunit"/>
    <property type="match status" value="1"/>
</dbReference>
<organism evidence="14 15">
    <name type="scientific">Paraburkholderia susongensis</name>
    <dbReference type="NCBI Taxonomy" id="1515439"/>
    <lineage>
        <taxon>Bacteria</taxon>
        <taxon>Pseudomonadati</taxon>
        <taxon>Pseudomonadota</taxon>
        <taxon>Betaproteobacteria</taxon>
        <taxon>Burkholderiales</taxon>
        <taxon>Burkholderiaceae</taxon>
        <taxon>Paraburkholderia</taxon>
    </lineage>
</organism>
<keyword evidence="5 12" id="KW-0349">Heme</keyword>
<comment type="subunit">
    <text evidence="11">Part of an enzyme complex containing four subunits: a flavoprotein, an iron-sulfur protein, plus two membrane-anchoring proteins, SdhC and SdhD. The complex can form homotrimers.</text>
</comment>
<evidence type="ECO:0000256" key="2">
    <source>
        <dbReference type="ARBA" id="ARBA00004370"/>
    </source>
</evidence>
<dbReference type="Proteomes" id="UP000193228">
    <property type="component" value="Unassembled WGS sequence"/>
</dbReference>
<keyword evidence="10 13" id="KW-0472">Membrane</keyword>
<proteinExistence type="inferred from homology"/>
<keyword evidence="8 13" id="KW-1133">Transmembrane helix</keyword>
<keyword evidence="9 12" id="KW-0408">Iron</keyword>
<gene>
    <name evidence="14" type="ORF">SAMN06265784_1256</name>
</gene>
<evidence type="ECO:0000256" key="10">
    <source>
        <dbReference type="ARBA" id="ARBA00023136"/>
    </source>
</evidence>
<dbReference type="InterPro" id="IPR014314">
    <property type="entry name" value="Succ_DH_cytb556"/>
</dbReference>
<feature type="transmembrane region" description="Helical" evidence="13">
    <location>
        <begin position="116"/>
        <end position="135"/>
    </location>
</feature>
<evidence type="ECO:0000256" key="3">
    <source>
        <dbReference type="ARBA" id="ARBA00007244"/>
    </source>
</evidence>
<feature type="transmembrane region" description="Helical" evidence="13">
    <location>
        <begin position="74"/>
        <end position="95"/>
    </location>
</feature>
<evidence type="ECO:0000256" key="4">
    <source>
        <dbReference type="ARBA" id="ARBA00020076"/>
    </source>
</evidence>
<dbReference type="GO" id="GO:0006099">
    <property type="term" value="P:tricarboxylic acid cycle"/>
    <property type="evidence" value="ECO:0007669"/>
    <property type="project" value="InterPro"/>
</dbReference>
<dbReference type="CDD" id="cd03499">
    <property type="entry name" value="SQR_TypeC_SdhC"/>
    <property type="match status" value="1"/>
</dbReference>
<dbReference type="AlphaFoldDB" id="A0A1X7M7F7"/>